<reference evidence="1" key="1">
    <citation type="submission" date="2006-10" db="EMBL/GenBank/DDBJ databases">
        <title>Complete sequence of Solibacter usitatus Ellin6076.</title>
        <authorList>
            <consortium name="US DOE Joint Genome Institute"/>
            <person name="Copeland A."/>
            <person name="Lucas S."/>
            <person name="Lapidus A."/>
            <person name="Barry K."/>
            <person name="Detter J.C."/>
            <person name="Glavina del Rio T."/>
            <person name="Hammon N."/>
            <person name="Israni S."/>
            <person name="Dalin E."/>
            <person name="Tice H."/>
            <person name="Pitluck S."/>
            <person name="Thompson L.S."/>
            <person name="Brettin T."/>
            <person name="Bruce D."/>
            <person name="Han C."/>
            <person name="Tapia R."/>
            <person name="Gilna P."/>
            <person name="Schmutz J."/>
            <person name="Larimer F."/>
            <person name="Land M."/>
            <person name="Hauser L."/>
            <person name="Kyrpides N."/>
            <person name="Mikhailova N."/>
            <person name="Janssen P.H."/>
            <person name="Kuske C.R."/>
            <person name="Richardson P."/>
        </authorList>
    </citation>
    <scope>NUCLEOTIDE SEQUENCE</scope>
    <source>
        <strain evidence="1">Ellin6076</strain>
    </source>
</reference>
<dbReference type="STRING" id="234267.Acid_0210"/>
<proteinExistence type="predicted"/>
<organism evidence="1">
    <name type="scientific">Solibacter usitatus (strain Ellin6076)</name>
    <dbReference type="NCBI Taxonomy" id="234267"/>
    <lineage>
        <taxon>Bacteria</taxon>
        <taxon>Pseudomonadati</taxon>
        <taxon>Acidobacteriota</taxon>
        <taxon>Terriglobia</taxon>
        <taxon>Bryobacterales</taxon>
        <taxon>Solibacteraceae</taxon>
        <taxon>Candidatus Solibacter</taxon>
    </lineage>
</organism>
<evidence type="ECO:0000313" key="1">
    <source>
        <dbReference type="EMBL" id="ABJ81223.1"/>
    </source>
</evidence>
<sequence length="402" mass="44493">MLPNQLAAESFAGYPPQARRLAVSQVALLRRLPLGFAPLLLREVIVYDWRFPAERRDLDRQFTYLASLSPQQLARAMAAFSQLRLTPALEKADWVNSPATFSEQLTAHLWATHQIDAFRAAAVEYVAKSSAASPDQPLPVHRLGIAVIGQGVQENHYRLFRKLRPQGVYFTHVKPENGLAALIDAVAKRAAAHPSPYAHWYIDGGVSPAANLQGVSCISYAALAPARAALQSRMQKIYEASVFDPEAFRTRMAQTGAAEIGLDSGHDALLDRFQLSLLTEGSGTQVFATTFVQWAAREALRRAQPVTLLARFTPRQRENPMNELLAEARRRPELDPQGSLVDADMGAYYTWLNQQRLAGAEQTTFLAWFEDQREAVAIGPGLEPAKTSDTPTPLRDLIARLD</sequence>
<dbReference type="KEGG" id="sus:Acid_0210"/>
<protein>
    <submittedName>
        <fullName evidence="1">Uncharacterized protein</fullName>
    </submittedName>
</protein>
<name>Q02CJ3_SOLUE</name>
<dbReference type="HOGENOM" id="CLU_680828_0_0_0"/>
<dbReference type="OrthoDB" id="111758at2"/>
<dbReference type="eggNOG" id="ENOG502ZB57">
    <property type="taxonomic scope" value="Bacteria"/>
</dbReference>
<accession>Q02CJ3</accession>
<dbReference type="EMBL" id="CP000473">
    <property type="protein sequence ID" value="ABJ81223.1"/>
    <property type="molecule type" value="Genomic_DNA"/>
</dbReference>
<dbReference type="InParanoid" id="Q02CJ3"/>
<gene>
    <name evidence="1" type="ordered locus">Acid_0210</name>
</gene>
<dbReference type="AlphaFoldDB" id="Q02CJ3"/>